<gene>
    <name evidence="2" type="ORF">H4F90_07375</name>
</gene>
<dbReference type="InterPro" id="IPR052711">
    <property type="entry name" value="Zinc_ADH-like"/>
</dbReference>
<evidence type="ECO:0000259" key="1">
    <source>
        <dbReference type="SMART" id="SM00829"/>
    </source>
</evidence>
<organism evidence="2 3">
    <name type="scientific">Aquariibacter albus</name>
    <dbReference type="NCBI Taxonomy" id="2759899"/>
    <lineage>
        <taxon>Bacteria</taxon>
        <taxon>Pseudomonadati</taxon>
        <taxon>Pseudomonadota</taxon>
        <taxon>Betaproteobacteria</taxon>
        <taxon>Burkholderiales</taxon>
        <taxon>Sphaerotilaceae</taxon>
        <taxon>Aquariibacter</taxon>
    </lineage>
</organism>
<comment type="caution">
    <text evidence="2">The sequence shown here is derived from an EMBL/GenBank/DDBJ whole genome shotgun (WGS) entry which is preliminary data.</text>
</comment>
<evidence type="ECO:0000313" key="3">
    <source>
        <dbReference type="Proteomes" id="UP000586093"/>
    </source>
</evidence>
<dbReference type="SMART" id="SM00829">
    <property type="entry name" value="PKS_ER"/>
    <property type="match status" value="1"/>
</dbReference>
<dbReference type="GO" id="GO:0016491">
    <property type="term" value="F:oxidoreductase activity"/>
    <property type="evidence" value="ECO:0007669"/>
    <property type="project" value="InterPro"/>
</dbReference>
<reference evidence="2 3" key="1">
    <citation type="submission" date="2020-08" db="EMBL/GenBank/DDBJ databases">
        <title>Aquariorum lacteus gen. nov., sp. nov., a new member of the family Comamonadaceae, isolated from freshwater aquarium.</title>
        <authorList>
            <person name="Chun S.-J."/>
        </authorList>
    </citation>
    <scope>NUCLEOTIDE SEQUENCE [LARGE SCALE GENOMIC DNA]</scope>
    <source>
        <strain evidence="2 3">SJAQ100</strain>
    </source>
</reference>
<dbReference type="AlphaFoldDB" id="A0A839HHU5"/>
<dbReference type="InterPro" id="IPR011032">
    <property type="entry name" value="GroES-like_sf"/>
</dbReference>
<dbReference type="SUPFAM" id="SSF50129">
    <property type="entry name" value="GroES-like"/>
    <property type="match status" value="1"/>
</dbReference>
<accession>A0A839HHU5</accession>
<dbReference type="Proteomes" id="UP000586093">
    <property type="component" value="Unassembled WGS sequence"/>
</dbReference>
<dbReference type="Gene3D" id="3.40.50.720">
    <property type="entry name" value="NAD(P)-binding Rossmann-like Domain"/>
    <property type="match status" value="1"/>
</dbReference>
<sequence>MRYHAYTATNDLDSLSLHEAPTPEPGPGQVRVRMGAASLNYRDLLIVTGRYPGMVSKGLIPGSDGAGTVEAVGPGVSRWQVGDRVTGTFFETWLGGPMVPAHFEHSLGGTAPGVFTEQRLFPAEALVATPAHLSDEEAATLPCAALTAWNALFEGPVPLKPGDTVLVLGTGGVSMFALQFAKAAGAEVILTSSSDAKLERGRALGADHLINYAKQPDWDQAVLAATGGRGVDHVVEVGGPGTLQRSISAARHGGQVHLIGVLTGGTLEPLPILFKTVTVRGVFVGSRTMFEAMNRLITQRGLKPVIDRVFPFAEARDALKHQIGASHFGKLVVKIG</sequence>
<dbReference type="RefSeq" id="WP_182662851.1">
    <property type="nucleotide sequence ID" value="NZ_JACIVI010000001.1"/>
</dbReference>
<dbReference type="CDD" id="cd08276">
    <property type="entry name" value="MDR7"/>
    <property type="match status" value="1"/>
</dbReference>
<dbReference type="InterPro" id="IPR013154">
    <property type="entry name" value="ADH-like_N"/>
</dbReference>
<dbReference type="InterPro" id="IPR013149">
    <property type="entry name" value="ADH-like_C"/>
</dbReference>
<dbReference type="InterPro" id="IPR036291">
    <property type="entry name" value="NAD(P)-bd_dom_sf"/>
</dbReference>
<name>A0A839HHU5_9BURK</name>
<evidence type="ECO:0000313" key="2">
    <source>
        <dbReference type="EMBL" id="MBB1161795.1"/>
    </source>
</evidence>
<dbReference type="Pfam" id="PF00107">
    <property type="entry name" value="ADH_zinc_N"/>
    <property type="match status" value="1"/>
</dbReference>
<dbReference type="PANTHER" id="PTHR45033">
    <property type="match status" value="1"/>
</dbReference>
<protein>
    <submittedName>
        <fullName evidence="2">NAD(P)-dependent alcohol dehydrogenase</fullName>
    </submittedName>
</protein>
<dbReference type="SUPFAM" id="SSF51735">
    <property type="entry name" value="NAD(P)-binding Rossmann-fold domains"/>
    <property type="match status" value="1"/>
</dbReference>
<dbReference type="PANTHER" id="PTHR45033:SF2">
    <property type="entry name" value="ZINC-TYPE ALCOHOL DEHYDROGENASE-LIKE PROTEIN C1773.06C"/>
    <property type="match status" value="1"/>
</dbReference>
<keyword evidence="3" id="KW-1185">Reference proteome</keyword>
<dbReference type="Gene3D" id="3.90.180.10">
    <property type="entry name" value="Medium-chain alcohol dehydrogenases, catalytic domain"/>
    <property type="match status" value="1"/>
</dbReference>
<dbReference type="EMBL" id="JACIVI010000001">
    <property type="protein sequence ID" value="MBB1161795.1"/>
    <property type="molecule type" value="Genomic_DNA"/>
</dbReference>
<feature type="domain" description="Enoyl reductase (ER)" evidence="1">
    <location>
        <begin position="10"/>
        <end position="333"/>
    </location>
</feature>
<proteinExistence type="predicted"/>
<dbReference type="Pfam" id="PF08240">
    <property type="entry name" value="ADH_N"/>
    <property type="match status" value="1"/>
</dbReference>
<dbReference type="InterPro" id="IPR020843">
    <property type="entry name" value="ER"/>
</dbReference>